<evidence type="ECO:0000313" key="5">
    <source>
        <dbReference type="EMBL" id="NIG59419.1"/>
    </source>
</evidence>
<organism evidence="5 6">
    <name type="scientific">Pontoporia blainvillei</name>
    <name type="common">Franciscana</name>
    <name type="synonym">Delphinus blainvillei</name>
    <dbReference type="NCBI Taxonomy" id="48723"/>
    <lineage>
        <taxon>Eukaryota</taxon>
        <taxon>Metazoa</taxon>
        <taxon>Chordata</taxon>
        <taxon>Craniata</taxon>
        <taxon>Vertebrata</taxon>
        <taxon>Euteleostomi</taxon>
        <taxon>Mammalia</taxon>
        <taxon>Eutheria</taxon>
        <taxon>Laurasiatheria</taxon>
        <taxon>Artiodactyla</taxon>
        <taxon>Whippomorpha</taxon>
        <taxon>Cetacea</taxon>
        <taxon>Odontoceti</taxon>
        <taxon>Pontoporiidae</taxon>
        <taxon>Pontoporia</taxon>
    </lineage>
</organism>
<evidence type="ECO:0000256" key="3">
    <source>
        <dbReference type="ARBA" id="ARBA00022852"/>
    </source>
</evidence>
<dbReference type="PROSITE" id="PS50092">
    <property type="entry name" value="TSP1"/>
    <property type="match status" value="2"/>
</dbReference>
<protein>
    <submittedName>
        <fullName evidence="5">Complement component C6-like</fullName>
    </submittedName>
</protein>
<evidence type="ECO:0000256" key="1">
    <source>
        <dbReference type="ARBA" id="ARBA00004613"/>
    </source>
</evidence>
<dbReference type="SUPFAM" id="SSF82895">
    <property type="entry name" value="TSP-1 type 1 repeat"/>
    <property type="match status" value="2"/>
</dbReference>
<name>A0ABX0S624_PONBL</name>
<keyword evidence="3" id="KW-0204">Cytolysis</keyword>
<evidence type="ECO:0000256" key="2">
    <source>
        <dbReference type="ARBA" id="ARBA00022525"/>
    </source>
</evidence>
<keyword evidence="4" id="KW-1015">Disulfide bond</keyword>
<sequence>MPRSSWAHEPWPLSLRIRSLSYAMGEATTVRGPRSGGSPGMARHSVLYFILLSALIDKGQACFCDHYPWTQWSSCSKTCNSGTETRQRQIVVNQYYLENFCDQLCTKQETRECNWQTCPINCLLGDYGPWSDCDPCVEKQFKVRSILRPSQFGGQPCTEPLMTFQPCIPSKLCKIEEVDCKNKFRCDSGNVLLENVQSSLKMTK</sequence>
<evidence type="ECO:0000313" key="6">
    <source>
        <dbReference type="Proteomes" id="UP001165941"/>
    </source>
</evidence>
<dbReference type="EMBL" id="PGGH01104127">
    <property type="protein sequence ID" value="NIG59419.1"/>
    <property type="molecule type" value="Genomic_DNA"/>
</dbReference>
<comment type="caution">
    <text evidence="5">The sequence shown here is derived from an EMBL/GenBank/DDBJ whole genome shotgun (WGS) entry which is preliminary data.</text>
</comment>
<gene>
    <name evidence="5" type="ORF">BU61_6748</name>
</gene>
<keyword evidence="6" id="KW-1185">Reference proteome</keyword>
<dbReference type="InterPro" id="IPR036383">
    <property type="entry name" value="TSP1_rpt_sf"/>
</dbReference>
<dbReference type="Proteomes" id="UP001165941">
    <property type="component" value="Unassembled WGS sequence"/>
</dbReference>
<dbReference type="SMART" id="SM00209">
    <property type="entry name" value="TSP1"/>
    <property type="match status" value="2"/>
</dbReference>
<proteinExistence type="predicted"/>
<dbReference type="Gene3D" id="2.20.100.10">
    <property type="entry name" value="Thrombospondin type-1 (TSP1) repeat"/>
    <property type="match status" value="2"/>
</dbReference>
<dbReference type="InterPro" id="IPR000884">
    <property type="entry name" value="TSP1_rpt"/>
</dbReference>
<keyword evidence="2" id="KW-0964">Secreted</keyword>
<comment type="subcellular location">
    <subcellularLocation>
        <location evidence="1">Secreted</location>
    </subcellularLocation>
</comment>
<dbReference type="PANTHER" id="PTHR45742">
    <property type="entry name" value="COMPLEMENT COMPONENT C6"/>
    <property type="match status" value="1"/>
</dbReference>
<dbReference type="PANTHER" id="PTHR45742:SF4">
    <property type="entry name" value="COMPLEMENT COMPONENT C6"/>
    <property type="match status" value="1"/>
</dbReference>
<accession>A0ABX0S624</accession>
<evidence type="ECO:0000256" key="4">
    <source>
        <dbReference type="ARBA" id="ARBA00023157"/>
    </source>
</evidence>
<dbReference type="Pfam" id="PF00090">
    <property type="entry name" value="TSP_1"/>
    <property type="match status" value="2"/>
</dbReference>
<reference evidence="5" key="1">
    <citation type="submission" date="2018-05" db="EMBL/GenBank/DDBJ databases">
        <authorList>
            <person name="Pedro S.L.S."/>
            <person name="Freitas R.C."/>
            <person name="Barreto A.S."/>
            <person name="Lima A.O.S."/>
        </authorList>
    </citation>
    <scope>NUCLEOTIDE SEQUENCE</scope>
    <source>
        <strain evidence="5">BP203</strain>
        <tissue evidence="5">Muscle</tissue>
    </source>
</reference>